<keyword evidence="5" id="KW-0813">Transport</keyword>
<evidence type="ECO:0000256" key="4">
    <source>
        <dbReference type="ARBA" id="ARBA00007372"/>
    </source>
</evidence>
<dbReference type="InterPro" id="IPR019342">
    <property type="entry name" value="NADH_UbQ_OxRdtase_FeS-su5"/>
</dbReference>
<evidence type="ECO:0000256" key="12">
    <source>
        <dbReference type="PIRSR" id="PIRSR619342-50"/>
    </source>
</evidence>
<evidence type="ECO:0000313" key="14">
    <source>
        <dbReference type="WBParaSite" id="TMUE_2000007706.1"/>
    </source>
</evidence>
<dbReference type="PANTHER" id="PTHR21268:SF2">
    <property type="entry name" value="NADH DEHYDROGENASE [UBIQUINONE] IRON-SULFUR PROTEIN 5"/>
    <property type="match status" value="1"/>
</dbReference>
<protein>
    <submittedName>
        <fullName evidence="14">NADH dehydrogenase [ubiquinone] iron-sulfur protein 5</fullName>
    </submittedName>
</protein>
<reference evidence="14" key="1">
    <citation type="submission" date="2019-12" db="UniProtKB">
        <authorList>
            <consortium name="WormBaseParasite"/>
        </authorList>
    </citation>
    <scope>IDENTIFICATION</scope>
</reference>
<evidence type="ECO:0000313" key="13">
    <source>
        <dbReference type="Proteomes" id="UP000046395"/>
    </source>
</evidence>
<keyword evidence="6" id="KW-0679">Respiratory chain</keyword>
<dbReference type="PROSITE" id="PS51808">
    <property type="entry name" value="CHCH"/>
    <property type="match status" value="1"/>
</dbReference>
<keyword evidence="7" id="KW-0999">Mitochondrion inner membrane</keyword>
<comment type="function">
    <text evidence="1">Accessory subunit of the mitochondrial membrane respiratory chain NADH dehydrogenase (Complex I), that is believed not to be involved in catalysis. Complex I functions in the transfer of electrons from NADH to the respiratory chain. The immediate electron acceptor for the enzyme is believed to be ubiquinone.</text>
</comment>
<evidence type="ECO:0000256" key="5">
    <source>
        <dbReference type="ARBA" id="ARBA00022448"/>
    </source>
</evidence>
<evidence type="ECO:0000256" key="11">
    <source>
        <dbReference type="ARBA" id="ARBA00023157"/>
    </source>
</evidence>
<dbReference type="GO" id="GO:0005758">
    <property type="term" value="C:mitochondrial intermembrane space"/>
    <property type="evidence" value="ECO:0007669"/>
    <property type="project" value="UniProtKB-SubCell"/>
</dbReference>
<keyword evidence="11 12" id="KW-1015">Disulfide bond</keyword>
<evidence type="ECO:0000256" key="9">
    <source>
        <dbReference type="ARBA" id="ARBA00023128"/>
    </source>
</evidence>
<dbReference type="PANTHER" id="PTHR21268">
    <property type="entry name" value="NADH DEHYDROGENASE [UBIQUINONE] IRON-SULFUR PROTEIN 5"/>
    <property type="match status" value="1"/>
</dbReference>
<evidence type="ECO:0000256" key="6">
    <source>
        <dbReference type="ARBA" id="ARBA00022660"/>
    </source>
</evidence>
<dbReference type="STRING" id="70415.A0A5S6QK42"/>
<keyword evidence="10" id="KW-0472">Membrane</keyword>
<evidence type="ECO:0000256" key="1">
    <source>
        <dbReference type="ARBA" id="ARBA00003195"/>
    </source>
</evidence>
<accession>A0A5S6QK42</accession>
<organism evidence="13 14">
    <name type="scientific">Trichuris muris</name>
    <name type="common">Mouse whipworm</name>
    <dbReference type="NCBI Taxonomy" id="70415"/>
    <lineage>
        <taxon>Eukaryota</taxon>
        <taxon>Metazoa</taxon>
        <taxon>Ecdysozoa</taxon>
        <taxon>Nematoda</taxon>
        <taxon>Enoplea</taxon>
        <taxon>Dorylaimia</taxon>
        <taxon>Trichinellida</taxon>
        <taxon>Trichuridae</taxon>
        <taxon>Trichuris</taxon>
    </lineage>
</organism>
<keyword evidence="9" id="KW-0496">Mitochondrion</keyword>
<evidence type="ECO:0000256" key="7">
    <source>
        <dbReference type="ARBA" id="ARBA00022792"/>
    </source>
</evidence>
<dbReference type="GO" id="GO:0005743">
    <property type="term" value="C:mitochondrial inner membrane"/>
    <property type="evidence" value="ECO:0007669"/>
    <property type="project" value="UniProtKB-SubCell"/>
</dbReference>
<proteinExistence type="inferred from homology"/>
<dbReference type="AlphaFoldDB" id="A0A5S6QK42"/>
<evidence type="ECO:0000256" key="3">
    <source>
        <dbReference type="ARBA" id="ARBA00004637"/>
    </source>
</evidence>
<comment type="subcellular location">
    <subcellularLocation>
        <location evidence="3">Mitochondrion inner membrane</location>
        <topology evidence="3">Peripheral membrane protein</topology>
    </subcellularLocation>
    <subcellularLocation>
        <location evidence="2">Mitochondrion intermembrane space</location>
    </subcellularLocation>
</comment>
<comment type="similarity">
    <text evidence="4">Belongs to the complex I NDUFS5 subunit family.</text>
</comment>
<evidence type="ECO:0000256" key="8">
    <source>
        <dbReference type="ARBA" id="ARBA00022982"/>
    </source>
</evidence>
<dbReference type="Proteomes" id="UP000046395">
    <property type="component" value="Unassembled WGS sequence"/>
</dbReference>
<name>A0A5S6QK42_TRIMR</name>
<evidence type="ECO:0000256" key="2">
    <source>
        <dbReference type="ARBA" id="ARBA00004569"/>
    </source>
</evidence>
<keyword evidence="8" id="KW-0249">Electron transport</keyword>
<feature type="disulfide bond" evidence="12">
    <location>
        <begin position="45"/>
        <end position="58"/>
    </location>
</feature>
<evidence type="ECO:0000256" key="10">
    <source>
        <dbReference type="ARBA" id="ARBA00023136"/>
    </source>
</evidence>
<keyword evidence="13" id="KW-1185">Reference proteome</keyword>
<feature type="disulfide bond" evidence="12">
    <location>
        <begin position="35"/>
        <end position="68"/>
    </location>
</feature>
<sequence>MSTATPGRPGTIGPLVSGPLQDIFARLLTMQGTPCENFELNYMRCVEAYGHMLAKRYCDLELRDFYECCYQTKREKRIQKIRDERMRQFLNAERDRPFEDRKIPFHASSEDYFSHNRVW</sequence>
<dbReference type="Pfam" id="PF10200">
    <property type="entry name" value="Ndufs5"/>
    <property type="match status" value="1"/>
</dbReference>
<dbReference type="WBParaSite" id="TMUE_2000007706.1">
    <property type="protein sequence ID" value="TMUE_2000007706.1"/>
    <property type="gene ID" value="WBGene00287471"/>
</dbReference>